<feature type="chain" id="PRO_5044793551" evidence="1">
    <location>
        <begin position="19"/>
        <end position="164"/>
    </location>
</feature>
<evidence type="ECO:0000256" key="1">
    <source>
        <dbReference type="SAM" id="SignalP"/>
    </source>
</evidence>
<name>A0ABD5H5H3_9ENTR</name>
<proteinExistence type="predicted"/>
<reference evidence="2 3" key="1">
    <citation type="submission" date="2023-10" db="EMBL/GenBank/DDBJ databases">
        <title>Fecal carriage and genetic characteristics of carbapenem-resistant Enterobacterales among healthy adults from four provinces of China.</title>
        <authorList>
            <person name="Li Y."/>
            <person name="Zhang R."/>
        </authorList>
    </citation>
    <scope>NUCLEOTIDE SEQUENCE [LARGE SCALE GENOMIC DNA]</scope>
    <source>
        <strain evidence="2 3">HN-71</strain>
    </source>
</reference>
<sequence>MRSMILFLMVLISFGVNAEECRLDFNESEFIDSLGKEPVRVNSIKENGIIKKQYEFRKELSTEEAFSDDAESKYEPQFYLTLYQPPCTERVKIWFYKDNGNTQKLSNAVLAGRAFKYLSGVDEAIFGNKMKKFSSVNSFESIDSKSDSKFLKVGDIYSIDVFLR</sequence>
<feature type="signal peptide" evidence="1">
    <location>
        <begin position="1"/>
        <end position="18"/>
    </location>
</feature>
<accession>A0ABD5H5H3</accession>
<dbReference type="EMBL" id="JAWPAZ010000009">
    <property type="protein sequence ID" value="MDW2636361.1"/>
    <property type="molecule type" value="Genomic_DNA"/>
</dbReference>
<comment type="caution">
    <text evidence="2">The sequence shown here is derived from an EMBL/GenBank/DDBJ whole genome shotgun (WGS) entry which is preliminary data.</text>
</comment>
<organism evidence="2 3">
    <name type="scientific">Citrobacter portucalensis</name>
    <dbReference type="NCBI Taxonomy" id="1639133"/>
    <lineage>
        <taxon>Bacteria</taxon>
        <taxon>Pseudomonadati</taxon>
        <taxon>Pseudomonadota</taxon>
        <taxon>Gammaproteobacteria</taxon>
        <taxon>Enterobacterales</taxon>
        <taxon>Enterobacteriaceae</taxon>
        <taxon>Citrobacter</taxon>
        <taxon>Citrobacter freundii complex</taxon>
    </lineage>
</organism>
<evidence type="ECO:0000313" key="2">
    <source>
        <dbReference type="EMBL" id="MDW2636361.1"/>
    </source>
</evidence>
<gene>
    <name evidence="2" type="ORF">RYZ90_21165</name>
</gene>
<dbReference type="AlphaFoldDB" id="A0ABD5H5H3"/>
<dbReference type="Proteomes" id="UP001269984">
    <property type="component" value="Unassembled WGS sequence"/>
</dbReference>
<protein>
    <submittedName>
        <fullName evidence="2">Uncharacterized protein</fullName>
    </submittedName>
</protein>
<evidence type="ECO:0000313" key="3">
    <source>
        <dbReference type="Proteomes" id="UP001269984"/>
    </source>
</evidence>
<dbReference type="RefSeq" id="WP_318061867.1">
    <property type="nucleotide sequence ID" value="NZ_JAWPAZ010000009.1"/>
</dbReference>
<keyword evidence="1" id="KW-0732">Signal</keyword>